<dbReference type="EMBL" id="WRXN01000002">
    <property type="protein sequence ID" value="MVT08031.1"/>
    <property type="molecule type" value="Genomic_DNA"/>
</dbReference>
<accession>A0A7K1U0Y6</accession>
<comment type="caution">
    <text evidence="2">The sequence shown here is derived from an EMBL/GenBank/DDBJ whole genome shotgun (WGS) entry which is preliminary data.</text>
</comment>
<evidence type="ECO:0000313" key="2">
    <source>
        <dbReference type="EMBL" id="MVT08031.1"/>
    </source>
</evidence>
<feature type="chain" id="PRO_5029894369" evidence="1">
    <location>
        <begin position="24"/>
        <end position="1127"/>
    </location>
</feature>
<dbReference type="GO" id="GO:0005975">
    <property type="term" value="P:carbohydrate metabolic process"/>
    <property type="evidence" value="ECO:0007669"/>
    <property type="project" value="InterPro"/>
</dbReference>
<feature type="signal peptide" evidence="1">
    <location>
        <begin position="1"/>
        <end position="23"/>
    </location>
</feature>
<protein>
    <submittedName>
        <fullName evidence="2">DUF4450 domain-containing protein</fullName>
    </submittedName>
</protein>
<dbReference type="Gene3D" id="1.50.10.10">
    <property type="match status" value="1"/>
</dbReference>
<organism evidence="2 3">
    <name type="scientific">Chitinophaga tropicalis</name>
    <dbReference type="NCBI Taxonomy" id="2683588"/>
    <lineage>
        <taxon>Bacteria</taxon>
        <taxon>Pseudomonadati</taxon>
        <taxon>Bacteroidota</taxon>
        <taxon>Chitinophagia</taxon>
        <taxon>Chitinophagales</taxon>
        <taxon>Chitinophagaceae</taxon>
        <taxon>Chitinophaga</taxon>
    </lineage>
</organism>
<keyword evidence="1" id="KW-0732">Signal</keyword>
<dbReference type="SUPFAM" id="SSF48208">
    <property type="entry name" value="Six-hairpin glycosidases"/>
    <property type="match status" value="1"/>
</dbReference>
<dbReference type="CDD" id="cd11747">
    <property type="entry name" value="GH94N_like_1"/>
    <property type="match status" value="1"/>
</dbReference>
<name>A0A7K1U0Y6_9BACT</name>
<evidence type="ECO:0000313" key="3">
    <source>
        <dbReference type="Proteomes" id="UP000461730"/>
    </source>
</evidence>
<gene>
    <name evidence="2" type="ORF">GO493_07135</name>
</gene>
<dbReference type="AlphaFoldDB" id="A0A7K1U0Y6"/>
<dbReference type="InterPro" id="IPR028028">
    <property type="entry name" value="DUF4450"/>
</dbReference>
<dbReference type="Pfam" id="PF14614">
    <property type="entry name" value="DUF4450"/>
    <property type="match status" value="1"/>
</dbReference>
<sequence>MKNNSIVKPILILLLFCAHMSYAQELYPVKLPPGLWHNEQRMLRYHPEDRDFVITNGNRRFTRALYGTNTAFRVETGDLPEFALYMPGMGGNLRTGIIKGNNGKWLTAAGNITARYRPGMMIYTIKDSLLGSGQLQLTVMAMAQQEGMIIRAYATGFKEKATLVCVFGGATGKKFSRDGDMGPDPESVYYLQAANCRTNSYTINGNGFELCYGDGRSLNGTFPSTAIVKTGDATKIDNPQEALSSSAGTAPVLTMQLSLENDKPYDYIIYRPENNTTFSSAQLPALYEDALRSQREKFERITITTPDPYINTVGGALSVAADAIWEEPSYLHGAVGWRMRLNGWRGPYTGDALGWHDRALTHFRAYAASQVKEPDSAAVVADTAMHLARSKEKPGIGMFTTGYISRDPLGKSIRAHHYDMNLVYIDQLLRHFMWTGRLAEMKEFWPVLQSHLAWEKRNFDADGDGLYDAYAAIWASDALQYSGGGVAHSSAYNYFANIKAAEIAGYIGKDPTPYKKEAEKVRNAMNNLLWLRDKGTYGEYKDLLGNKLIHTSPAIWTIYHSIDSEVPDAFQTWQSLRYIDNCIPHIPVRATGLKDNGYYTLATSSWMPYTWSLNNVALAESMHTALANWQGGRADEAFRLFKSEVLASMYLGGSPGNFVQISHYDASRGEAYRDFGDPVGMFSRALIEGLFGIQPDLMHHVLNIRPGFPYEWDSAAIASPDIDFRFKRKGQTDSYVIRQRLGGLQALRFSIIARAQVKEITINGKKTSWHCKDSVVGHPVIAFTAPADEHFDIRISWQGAKPVMPPAERRYQPGTAFSVAFNNATILEAYDPQQALQHILIGKNRITAGIKATKGSPTFFLRMKQGMLTWWMPVCFRVATPGQPANTLTVIKGNTETIDLSAWFNDKVTSIFTNKYLSPRPQSTTLQLPWQGIGDWPRPHEQPAIDDSGLRKLAGSKNEISFPNGLRFRTPGDADSRNILFTSQWDNYPGETSIPLRGSASHMWLLMAGSTNPMQSRMDNGAVYIEYTDGSRDSLMLCNPDTWWPIEKDYYADGFAFKLEKPRPPRIHLKTGELVTGDAFNGRTIEGGAATVLELPLNPQKTLRSLRLKTITNDVVIGLMGVTLLRK</sequence>
<evidence type="ECO:0000256" key="1">
    <source>
        <dbReference type="SAM" id="SignalP"/>
    </source>
</evidence>
<dbReference type="InterPro" id="IPR008928">
    <property type="entry name" value="6-hairpin_glycosidase_sf"/>
</dbReference>
<keyword evidence="3" id="KW-1185">Reference proteome</keyword>
<proteinExistence type="predicted"/>
<dbReference type="InterPro" id="IPR012341">
    <property type="entry name" value="6hp_glycosidase-like_sf"/>
</dbReference>
<dbReference type="Proteomes" id="UP000461730">
    <property type="component" value="Unassembled WGS sequence"/>
</dbReference>
<reference evidence="2 3" key="1">
    <citation type="submission" date="2019-12" db="EMBL/GenBank/DDBJ databases">
        <title>Chitinophaga sp. strain ysch24 (GDMCC 1.1355), whole genome shotgun sequence.</title>
        <authorList>
            <person name="Zhang X."/>
        </authorList>
    </citation>
    <scope>NUCLEOTIDE SEQUENCE [LARGE SCALE GENOMIC DNA]</scope>
    <source>
        <strain evidence="3">ysch24</strain>
    </source>
</reference>